<sequence>MFLTQNKPSFTIVVTNYNYVEFVASAIKSALNQTWPAVEIVVVDDGSTDGSLTVARGFAAANYRVVAKENGGQNSAIAAVLPSIATDYVIALDADDRLAPGACAAIATAIGADRPNAVMYRLECRDRAERPIGLLPEEPFRRTGAAGHIAAHGGIPAPPTSGNAYRTDFLRELFAFLDDGSFSFDGYASWAAAWTGDVVCLDAVLGVYRVHGANVSALGARVDRVRRARVVGFALAHYRHLHAWLATRGEAPARWQDLVDAYTWRDLIACKGGAVFSEFAWTELFVAAVRKFGRAGHLGRWRRTKNILAVALACAVLPLRDLAWRP</sequence>
<feature type="domain" description="Glycosyltransferase 2-like" evidence="1">
    <location>
        <begin position="11"/>
        <end position="173"/>
    </location>
</feature>
<protein>
    <submittedName>
        <fullName evidence="2">Glycosyltransferase involved in cell wall biosynthesis</fullName>
    </submittedName>
</protein>
<dbReference type="InterPro" id="IPR029044">
    <property type="entry name" value="Nucleotide-diphossugar_trans"/>
</dbReference>
<dbReference type="InterPro" id="IPR001173">
    <property type="entry name" value="Glyco_trans_2-like"/>
</dbReference>
<dbReference type="InterPro" id="IPR050834">
    <property type="entry name" value="Glycosyltransf_2"/>
</dbReference>
<keyword evidence="3" id="KW-1185">Reference proteome</keyword>
<dbReference type="PANTHER" id="PTHR43685:SF2">
    <property type="entry name" value="GLYCOSYLTRANSFERASE 2-LIKE DOMAIN-CONTAINING PROTEIN"/>
    <property type="match status" value="1"/>
</dbReference>
<evidence type="ECO:0000259" key="1">
    <source>
        <dbReference type="Pfam" id="PF00535"/>
    </source>
</evidence>
<dbReference type="OrthoDB" id="174925at2"/>
<comment type="caution">
    <text evidence="2">The sequence shown here is derived from an EMBL/GenBank/DDBJ whole genome shotgun (WGS) entry which is preliminary data.</text>
</comment>
<reference evidence="2 3" key="1">
    <citation type="submission" date="2019-03" db="EMBL/GenBank/DDBJ databases">
        <title>Genomic Encyclopedia of Type Strains, Phase IV (KMG-IV): sequencing the most valuable type-strain genomes for metagenomic binning, comparative biology and taxonomic classification.</title>
        <authorList>
            <person name="Goeker M."/>
        </authorList>
    </citation>
    <scope>NUCLEOTIDE SEQUENCE [LARGE SCALE GENOMIC DNA]</scope>
    <source>
        <strain evidence="2 3">DSM 102969</strain>
    </source>
</reference>
<name>A0A4R6RNS7_9HYPH</name>
<evidence type="ECO:0000313" key="2">
    <source>
        <dbReference type="EMBL" id="TDP87727.1"/>
    </source>
</evidence>
<dbReference type="GO" id="GO:0016740">
    <property type="term" value="F:transferase activity"/>
    <property type="evidence" value="ECO:0007669"/>
    <property type="project" value="UniProtKB-KW"/>
</dbReference>
<dbReference type="RefSeq" id="WP_126541555.1">
    <property type="nucleotide sequence ID" value="NZ_BSPM01000008.1"/>
</dbReference>
<dbReference type="AlphaFoldDB" id="A0A4R6RNS7"/>
<accession>A0A4R6RNS7</accession>
<dbReference type="EMBL" id="SNXY01000006">
    <property type="protein sequence ID" value="TDP87727.1"/>
    <property type="molecule type" value="Genomic_DNA"/>
</dbReference>
<gene>
    <name evidence="2" type="ORF">EDD54_1626</name>
</gene>
<dbReference type="Gene3D" id="3.90.550.10">
    <property type="entry name" value="Spore Coat Polysaccharide Biosynthesis Protein SpsA, Chain A"/>
    <property type="match status" value="1"/>
</dbReference>
<evidence type="ECO:0000313" key="3">
    <source>
        <dbReference type="Proteomes" id="UP000294547"/>
    </source>
</evidence>
<dbReference type="Pfam" id="PF00535">
    <property type="entry name" value="Glycos_transf_2"/>
    <property type="match status" value="1"/>
</dbReference>
<keyword evidence="2" id="KW-0808">Transferase</keyword>
<organism evidence="2 3">
    <name type="scientific">Oharaeibacter diazotrophicus</name>
    <dbReference type="NCBI Taxonomy" id="1920512"/>
    <lineage>
        <taxon>Bacteria</taxon>
        <taxon>Pseudomonadati</taxon>
        <taxon>Pseudomonadota</taxon>
        <taxon>Alphaproteobacteria</taxon>
        <taxon>Hyphomicrobiales</taxon>
        <taxon>Pleomorphomonadaceae</taxon>
        <taxon>Oharaeibacter</taxon>
    </lineage>
</organism>
<proteinExistence type="predicted"/>
<dbReference type="CDD" id="cd00761">
    <property type="entry name" value="Glyco_tranf_GTA_type"/>
    <property type="match status" value="1"/>
</dbReference>
<dbReference type="Proteomes" id="UP000294547">
    <property type="component" value="Unassembled WGS sequence"/>
</dbReference>
<dbReference type="SUPFAM" id="SSF53448">
    <property type="entry name" value="Nucleotide-diphospho-sugar transferases"/>
    <property type="match status" value="1"/>
</dbReference>
<dbReference type="PANTHER" id="PTHR43685">
    <property type="entry name" value="GLYCOSYLTRANSFERASE"/>
    <property type="match status" value="1"/>
</dbReference>